<evidence type="ECO:0000313" key="2">
    <source>
        <dbReference type="Proteomes" id="UP000683360"/>
    </source>
</evidence>
<gene>
    <name evidence="1" type="ORF">MEDL_13004</name>
</gene>
<keyword evidence="2" id="KW-1185">Reference proteome</keyword>
<dbReference type="EMBL" id="CAJPWZ010000672">
    <property type="protein sequence ID" value="CAG2198239.1"/>
    <property type="molecule type" value="Genomic_DNA"/>
</dbReference>
<dbReference type="AlphaFoldDB" id="A0A8S3QST1"/>
<reference evidence="1" key="1">
    <citation type="submission" date="2021-03" db="EMBL/GenBank/DDBJ databases">
        <authorList>
            <person name="Bekaert M."/>
        </authorList>
    </citation>
    <scope>NUCLEOTIDE SEQUENCE</scope>
</reference>
<sequence>MYMLRVCVCVGRGPLITVHILTENNKHENYNFHRAGPDRENDIQDAIKSVKDGFGQDKEAEIRECMAKEDNCESVGCFYYIVSGLTDDEEYHQMVVEWALGLRKMCWTDICETCGWCEGEDRRRSNKDDAVSDAVQDIQKNFGVDKEAEVRACLDKPSCESVACFYMLAKELTDKEDYHFKVGGWALKVNKMCVEDVCEECGWCEEKRKRSFPSVKKSPAKQISSLSLSAKKRFLSHLNF</sequence>
<dbReference type="Proteomes" id="UP000683360">
    <property type="component" value="Unassembled WGS sequence"/>
</dbReference>
<protein>
    <submittedName>
        <fullName evidence="1">Uncharacterized protein</fullName>
    </submittedName>
</protein>
<proteinExistence type="predicted"/>
<name>A0A8S3QST1_MYTED</name>
<evidence type="ECO:0000313" key="1">
    <source>
        <dbReference type="EMBL" id="CAG2198239.1"/>
    </source>
</evidence>
<accession>A0A8S3QST1</accession>
<comment type="caution">
    <text evidence="1">The sequence shown here is derived from an EMBL/GenBank/DDBJ whole genome shotgun (WGS) entry which is preliminary data.</text>
</comment>
<organism evidence="1 2">
    <name type="scientific">Mytilus edulis</name>
    <name type="common">Blue mussel</name>
    <dbReference type="NCBI Taxonomy" id="6550"/>
    <lineage>
        <taxon>Eukaryota</taxon>
        <taxon>Metazoa</taxon>
        <taxon>Spiralia</taxon>
        <taxon>Lophotrochozoa</taxon>
        <taxon>Mollusca</taxon>
        <taxon>Bivalvia</taxon>
        <taxon>Autobranchia</taxon>
        <taxon>Pteriomorphia</taxon>
        <taxon>Mytilida</taxon>
        <taxon>Mytiloidea</taxon>
        <taxon>Mytilidae</taxon>
        <taxon>Mytilinae</taxon>
        <taxon>Mytilus</taxon>
    </lineage>
</organism>